<evidence type="ECO:0008006" key="4">
    <source>
        <dbReference type="Google" id="ProtNLM"/>
    </source>
</evidence>
<feature type="transmembrane region" description="Helical" evidence="1">
    <location>
        <begin position="99"/>
        <end position="122"/>
    </location>
</feature>
<feature type="transmembrane region" description="Helical" evidence="1">
    <location>
        <begin position="44"/>
        <end position="62"/>
    </location>
</feature>
<proteinExistence type="predicted"/>
<organism evidence="2 3">
    <name type="scientific">Emticicia aquatilis</name>
    <dbReference type="NCBI Taxonomy" id="1537369"/>
    <lineage>
        <taxon>Bacteria</taxon>
        <taxon>Pseudomonadati</taxon>
        <taxon>Bacteroidota</taxon>
        <taxon>Cytophagia</taxon>
        <taxon>Cytophagales</taxon>
        <taxon>Leadbetterellaceae</taxon>
        <taxon>Emticicia</taxon>
    </lineage>
</organism>
<evidence type="ECO:0000256" key="1">
    <source>
        <dbReference type="SAM" id="Phobius"/>
    </source>
</evidence>
<evidence type="ECO:0000313" key="2">
    <source>
        <dbReference type="EMBL" id="GGD57827.1"/>
    </source>
</evidence>
<sequence length="129" mass="14312">MKTNTFILIVAGYSLLLGFPAVFAPAMALEYFNGTPNNPNELSSMNYIGGYQLAIGFLGFVVRKSNDKISQRGWLFATAFLTLYAIIVLIININLRGMIAQKTIILDISIWAVIALGALHFWNKEKPQV</sequence>
<comment type="caution">
    <text evidence="2">The sequence shown here is derived from an EMBL/GenBank/DDBJ whole genome shotgun (WGS) entry which is preliminary data.</text>
</comment>
<keyword evidence="1" id="KW-0472">Membrane</keyword>
<keyword evidence="1" id="KW-0812">Transmembrane</keyword>
<feature type="transmembrane region" description="Helical" evidence="1">
    <location>
        <begin position="74"/>
        <end position="93"/>
    </location>
</feature>
<gene>
    <name evidence="2" type="ORF">GCM10011514_22410</name>
</gene>
<protein>
    <recommendedName>
        <fullName evidence="4">DUF4345 domain-containing protein</fullName>
    </recommendedName>
</protein>
<dbReference type="EMBL" id="BMKK01000004">
    <property type="protein sequence ID" value="GGD57827.1"/>
    <property type="molecule type" value="Genomic_DNA"/>
</dbReference>
<evidence type="ECO:0000313" key="3">
    <source>
        <dbReference type="Proteomes" id="UP000609064"/>
    </source>
</evidence>
<keyword evidence="3" id="KW-1185">Reference proteome</keyword>
<name>A0A917DPL0_9BACT</name>
<keyword evidence="1" id="KW-1133">Transmembrane helix</keyword>
<reference evidence="2" key="2">
    <citation type="submission" date="2020-09" db="EMBL/GenBank/DDBJ databases">
        <authorList>
            <person name="Sun Q."/>
            <person name="Zhou Y."/>
        </authorList>
    </citation>
    <scope>NUCLEOTIDE SEQUENCE</scope>
    <source>
        <strain evidence="2">CGMCC 1.15958</strain>
    </source>
</reference>
<accession>A0A917DPL0</accession>
<dbReference type="Proteomes" id="UP000609064">
    <property type="component" value="Unassembled WGS sequence"/>
</dbReference>
<reference evidence="2" key="1">
    <citation type="journal article" date="2014" name="Int. J. Syst. Evol. Microbiol.">
        <title>Complete genome sequence of Corynebacterium casei LMG S-19264T (=DSM 44701T), isolated from a smear-ripened cheese.</title>
        <authorList>
            <consortium name="US DOE Joint Genome Institute (JGI-PGF)"/>
            <person name="Walter F."/>
            <person name="Albersmeier A."/>
            <person name="Kalinowski J."/>
            <person name="Ruckert C."/>
        </authorList>
    </citation>
    <scope>NUCLEOTIDE SEQUENCE</scope>
    <source>
        <strain evidence="2">CGMCC 1.15958</strain>
    </source>
</reference>
<dbReference type="RefSeq" id="WP_188766170.1">
    <property type="nucleotide sequence ID" value="NZ_BMKK01000004.1"/>
</dbReference>
<dbReference type="AlphaFoldDB" id="A0A917DPL0"/>